<dbReference type="RefSeq" id="WP_121099692.1">
    <property type="nucleotide sequence ID" value="NZ_RBII01000001.1"/>
</dbReference>
<feature type="transmembrane region" description="Helical" evidence="6">
    <location>
        <begin position="314"/>
        <end position="333"/>
    </location>
</feature>
<feature type="transmembrane region" description="Helical" evidence="6">
    <location>
        <begin position="221"/>
        <end position="243"/>
    </location>
</feature>
<dbReference type="Proteomes" id="UP000282211">
    <property type="component" value="Unassembled WGS sequence"/>
</dbReference>
<evidence type="ECO:0000256" key="4">
    <source>
        <dbReference type="ARBA" id="ARBA00022989"/>
    </source>
</evidence>
<keyword evidence="4 6" id="KW-1133">Transmembrane helix</keyword>
<feature type="transmembrane region" description="Helical" evidence="6">
    <location>
        <begin position="58"/>
        <end position="78"/>
    </location>
</feature>
<evidence type="ECO:0000256" key="5">
    <source>
        <dbReference type="ARBA" id="ARBA00023136"/>
    </source>
</evidence>
<evidence type="ECO:0000313" key="8">
    <source>
        <dbReference type="EMBL" id="RKQ71927.1"/>
    </source>
</evidence>
<feature type="transmembrane region" description="Helical" evidence="6">
    <location>
        <begin position="152"/>
        <end position="169"/>
    </location>
</feature>
<dbReference type="PROSITE" id="PS50850">
    <property type="entry name" value="MFS"/>
    <property type="match status" value="1"/>
</dbReference>
<gene>
    <name evidence="8" type="ORF">DES40_1262</name>
</gene>
<feature type="transmembrane region" description="Helical" evidence="6">
    <location>
        <begin position="175"/>
        <end position="194"/>
    </location>
</feature>
<accession>A0A420WLN1</accession>
<evidence type="ECO:0000256" key="3">
    <source>
        <dbReference type="ARBA" id="ARBA00022692"/>
    </source>
</evidence>
<feature type="transmembrane region" description="Helical" evidence="6">
    <location>
        <begin position="285"/>
        <end position="308"/>
    </location>
</feature>
<evidence type="ECO:0000313" key="9">
    <source>
        <dbReference type="Proteomes" id="UP000282211"/>
    </source>
</evidence>
<evidence type="ECO:0000256" key="1">
    <source>
        <dbReference type="ARBA" id="ARBA00004429"/>
    </source>
</evidence>
<dbReference type="FunCoup" id="A0A420WLN1">
    <property type="interactions" value="79"/>
</dbReference>
<dbReference type="GO" id="GO:0005886">
    <property type="term" value="C:plasma membrane"/>
    <property type="evidence" value="ECO:0007669"/>
    <property type="project" value="UniProtKB-SubCell"/>
</dbReference>
<feature type="transmembrane region" description="Helical" evidence="6">
    <location>
        <begin position="109"/>
        <end position="132"/>
    </location>
</feature>
<keyword evidence="5 6" id="KW-0472">Membrane</keyword>
<comment type="caution">
    <text evidence="8">The sequence shown here is derived from an EMBL/GenBank/DDBJ whole genome shotgun (WGS) entry which is preliminary data.</text>
</comment>
<keyword evidence="3 6" id="KW-0812">Transmembrane</keyword>
<dbReference type="InterPro" id="IPR011701">
    <property type="entry name" value="MFS"/>
</dbReference>
<feature type="transmembrane region" description="Helical" evidence="6">
    <location>
        <begin position="379"/>
        <end position="400"/>
    </location>
</feature>
<dbReference type="GO" id="GO:0022857">
    <property type="term" value="F:transmembrane transporter activity"/>
    <property type="evidence" value="ECO:0007669"/>
    <property type="project" value="InterPro"/>
</dbReference>
<evidence type="ECO:0000259" key="7">
    <source>
        <dbReference type="PROSITE" id="PS50850"/>
    </source>
</evidence>
<dbReference type="AlphaFoldDB" id="A0A420WLN1"/>
<comment type="subcellular location">
    <subcellularLocation>
        <location evidence="1">Cell inner membrane</location>
        <topology evidence="1">Multi-pass membrane protein</topology>
    </subcellularLocation>
</comment>
<organism evidence="8 9">
    <name type="scientific">Litorimonas taeanensis</name>
    <dbReference type="NCBI Taxonomy" id="568099"/>
    <lineage>
        <taxon>Bacteria</taxon>
        <taxon>Pseudomonadati</taxon>
        <taxon>Pseudomonadota</taxon>
        <taxon>Alphaproteobacteria</taxon>
        <taxon>Maricaulales</taxon>
        <taxon>Robiginitomaculaceae</taxon>
    </lineage>
</organism>
<evidence type="ECO:0000256" key="2">
    <source>
        <dbReference type="ARBA" id="ARBA00022475"/>
    </source>
</evidence>
<sequence>MLILKPNSETVTPAPSYFAVTALTYTMFFMFAMTTDAVGEIIKIAKGDMNLSNTQASAFHWATMTAIALSGILFGYFADKFGRKKTIIAGLGLYGLASASFFMGTSFQLYFSLLFVSGLAIGIFKTAALALISDITTSTEEHTRTMNALEGFFGIGAIVGPLLVISLHARGISWTYLYLFAAALCLVMIIWAAFTSYPQTKKSTDEPVNLWKSFALMSNKYAMGFSMAIALYVAAEVSIFVWLPSYLEGYTGTQIATWMATYAVMVFFVFRALGRFLGIWILKHIKWTTVMMIFSGVIFVCFAASAFFGQTVAAFLMPLSGLFMSMMYPTLNSKGISCFPKTKHGAVAGLILFFTAVSAAAIAPLMGFVADSFGGDMRYGFILATILAGLLFVGMIYNFIKDPAASALKQANITEYNQ</sequence>
<dbReference type="PANTHER" id="PTHR43702:SF3">
    <property type="entry name" value="PROTEIN TSGA"/>
    <property type="match status" value="1"/>
</dbReference>
<keyword evidence="9" id="KW-1185">Reference proteome</keyword>
<dbReference type="InterPro" id="IPR050375">
    <property type="entry name" value="MFS_TsgA-like"/>
</dbReference>
<dbReference type="EMBL" id="RBII01000001">
    <property type="protein sequence ID" value="RKQ71927.1"/>
    <property type="molecule type" value="Genomic_DNA"/>
</dbReference>
<dbReference type="OrthoDB" id="5858672at2"/>
<evidence type="ECO:0000256" key="6">
    <source>
        <dbReference type="SAM" id="Phobius"/>
    </source>
</evidence>
<name>A0A420WLN1_9PROT</name>
<dbReference type="Gene3D" id="1.20.1250.20">
    <property type="entry name" value="MFS general substrate transporter like domains"/>
    <property type="match status" value="2"/>
</dbReference>
<dbReference type="Pfam" id="PF07690">
    <property type="entry name" value="MFS_1"/>
    <property type="match status" value="1"/>
</dbReference>
<dbReference type="InterPro" id="IPR036259">
    <property type="entry name" value="MFS_trans_sf"/>
</dbReference>
<reference evidence="8 9" key="1">
    <citation type="submission" date="2018-10" db="EMBL/GenBank/DDBJ databases">
        <title>Genomic Encyclopedia of Type Strains, Phase IV (KMG-IV): sequencing the most valuable type-strain genomes for metagenomic binning, comparative biology and taxonomic classification.</title>
        <authorList>
            <person name="Goeker M."/>
        </authorList>
    </citation>
    <scope>NUCLEOTIDE SEQUENCE [LARGE SCALE GENOMIC DNA]</scope>
    <source>
        <strain evidence="8 9">DSM 22008</strain>
    </source>
</reference>
<feature type="transmembrane region" description="Helical" evidence="6">
    <location>
        <begin position="255"/>
        <end position="273"/>
    </location>
</feature>
<feature type="transmembrane region" description="Helical" evidence="6">
    <location>
        <begin position="85"/>
        <end position="103"/>
    </location>
</feature>
<keyword evidence="2" id="KW-1003">Cell membrane</keyword>
<dbReference type="SUPFAM" id="SSF103473">
    <property type="entry name" value="MFS general substrate transporter"/>
    <property type="match status" value="1"/>
</dbReference>
<feature type="transmembrane region" description="Helical" evidence="6">
    <location>
        <begin position="345"/>
        <end position="367"/>
    </location>
</feature>
<dbReference type="InParanoid" id="A0A420WLN1"/>
<feature type="domain" description="Major facilitator superfamily (MFS) profile" evidence="7">
    <location>
        <begin position="20"/>
        <end position="406"/>
    </location>
</feature>
<proteinExistence type="predicted"/>
<dbReference type="PANTHER" id="PTHR43702">
    <property type="entry name" value="L-FUCOSE-PROTON SYMPORTER"/>
    <property type="match status" value="1"/>
</dbReference>
<feature type="transmembrane region" description="Helical" evidence="6">
    <location>
        <begin position="12"/>
        <end position="33"/>
    </location>
</feature>
<protein>
    <submittedName>
        <fullName evidence="8">Fucose permease</fullName>
    </submittedName>
</protein>
<dbReference type="InterPro" id="IPR020846">
    <property type="entry name" value="MFS_dom"/>
</dbReference>